<protein>
    <submittedName>
        <fullName evidence="1">Uncharacterized protein</fullName>
    </submittedName>
</protein>
<dbReference type="Proteomes" id="UP001056120">
    <property type="component" value="Linkage Group LG01"/>
</dbReference>
<evidence type="ECO:0000313" key="2">
    <source>
        <dbReference type="Proteomes" id="UP001056120"/>
    </source>
</evidence>
<proteinExistence type="predicted"/>
<sequence>MCSSHHTRPGDLPDALVGLVDLMQHIIRLPRSFLVNMCDGSGLTSQMGTLPNLGVELLLLLWLLITASRYPMPRNSCTIGQAVRQVAPDQTDQIVQVYEVLKGADLGAFFPPSDDVHENLLNIANQRPPLCLNLHHGFVKLGNTTREYCNMSSSSVYKPIFTLSCLTESERSIPLNQNWIAEENSARLTGWEPPARVLLAEAHAEVWLNGDASFPNHRKMKP</sequence>
<reference evidence="1 2" key="2">
    <citation type="journal article" date="2022" name="Mol. Ecol. Resour.">
        <title>The genomes of chicory, endive, great burdock and yacon provide insights into Asteraceae paleo-polyploidization history and plant inulin production.</title>
        <authorList>
            <person name="Fan W."/>
            <person name="Wang S."/>
            <person name="Wang H."/>
            <person name="Wang A."/>
            <person name="Jiang F."/>
            <person name="Liu H."/>
            <person name="Zhao H."/>
            <person name="Xu D."/>
            <person name="Zhang Y."/>
        </authorList>
    </citation>
    <scope>NUCLEOTIDE SEQUENCE [LARGE SCALE GENOMIC DNA]</scope>
    <source>
        <strain evidence="2">cv. Yunnan</strain>
        <tissue evidence="1">Leaves</tissue>
    </source>
</reference>
<dbReference type="EMBL" id="CM042018">
    <property type="protein sequence ID" value="KAI3829764.1"/>
    <property type="molecule type" value="Genomic_DNA"/>
</dbReference>
<evidence type="ECO:0000313" key="1">
    <source>
        <dbReference type="EMBL" id="KAI3829764.1"/>
    </source>
</evidence>
<keyword evidence="2" id="KW-1185">Reference proteome</keyword>
<gene>
    <name evidence="1" type="ORF">L1987_03892</name>
</gene>
<name>A0ACB9KC29_9ASTR</name>
<reference evidence="2" key="1">
    <citation type="journal article" date="2022" name="Mol. Ecol. Resour.">
        <title>The genomes of chicory, endive, great burdock and yacon provide insights into Asteraceae palaeo-polyploidization history and plant inulin production.</title>
        <authorList>
            <person name="Fan W."/>
            <person name="Wang S."/>
            <person name="Wang H."/>
            <person name="Wang A."/>
            <person name="Jiang F."/>
            <person name="Liu H."/>
            <person name="Zhao H."/>
            <person name="Xu D."/>
            <person name="Zhang Y."/>
        </authorList>
    </citation>
    <scope>NUCLEOTIDE SEQUENCE [LARGE SCALE GENOMIC DNA]</scope>
    <source>
        <strain evidence="2">cv. Yunnan</strain>
    </source>
</reference>
<organism evidence="1 2">
    <name type="scientific">Smallanthus sonchifolius</name>
    <dbReference type="NCBI Taxonomy" id="185202"/>
    <lineage>
        <taxon>Eukaryota</taxon>
        <taxon>Viridiplantae</taxon>
        <taxon>Streptophyta</taxon>
        <taxon>Embryophyta</taxon>
        <taxon>Tracheophyta</taxon>
        <taxon>Spermatophyta</taxon>
        <taxon>Magnoliopsida</taxon>
        <taxon>eudicotyledons</taxon>
        <taxon>Gunneridae</taxon>
        <taxon>Pentapetalae</taxon>
        <taxon>asterids</taxon>
        <taxon>campanulids</taxon>
        <taxon>Asterales</taxon>
        <taxon>Asteraceae</taxon>
        <taxon>Asteroideae</taxon>
        <taxon>Heliantheae alliance</taxon>
        <taxon>Millerieae</taxon>
        <taxon>Smallanthus</taxon>
    </lineage>
</organism>
<accession>A0ACB9KC29</accession>
<comment type="caution">
    <text evidence="1">The sequence shown here is derived from an EMBL/GenBank/DDBJ whole genome shotgun (WGS) entry which is preliminary data.</text>
</comment>